<proteinExistence type="predicted"/>
<dbReference type="NCBIfam" id="NF033558">
    <property type="entry name" value="transpos_IS1"/>
    <property type="match status" value="1"/>
</dbReference>
<dbReference type="STRING" id="34059.A9308_06170"/>
<dbReference type="InterPro" id="IPR051354">
    <property type="entry name" value="Transposase_27_IS1"/>
</dbReference>
<dbReference type="PANTHER" id="PTHR33293:SF2">
    <property type="entry name" value="TRANSPOSASE"/>
    <property type="match status" value="1"/>
</dbReference>
<dbReference type="AlphaFoldDB" id="A0A1B8QCE7"/>
<dbReference type="GO" id="GO:0006313">
    <property type="term" value="P:DNA transposition"/>
    <property type="evidence" value="ECO:0007669"/>
    <property type="project" value="InterPro"/>
</dbReference>
<accession>A0A1B8QCE7</accession>
<reference evidence="1 2" key="1">
    <citation type="submission" date="2016-06" db="EMBL/GenBank/DDBJ databases">
        <title>Draft genome of Moraxella atlantae CCUG 66109.</title>
        <authorList>
            <person name="Salva-Serra F."/>
            <person name="Engstrom-Jakobsson H."/>
            <person name="Thorell K."/>
            <person name="Gonzales-Siles L."/>
            <person name="Karlsson R."/>
            <person name="Boulund F."/>
            <person name="Engstrand L."/>
            <person name="Kristiansson E."/>
            <person name="Moore E."/>
        </authorList>
    </citation>
    <scope>NUCLEOTIDE SEQUENCE [LARGE SCALE GENOMIC DNA]</scope>
    <source>
        <strain evidence="1 2">CCUG 66109</strain>
    </source>
</reference>
<sequence>MQILLHIKCPACLSDSIKKNGIKSYGKQNYQCKDCKRQFIGNHALTYKGCHTDKDGKIRHLMVRGSGIRDIAEVEQISCGKVLATLEKCDYKIIPKQNQYDRLEVDELWTFVGKKSNKQWLIYAYHRKTGEIVAYVWGKRDLKTVRKLKAKMKELGVTFASIASDTWDSFITGFKDFVQKTGKFFTVGIEGNNCRIRHRIRRAFRRSCNFSKKLKNHYKAFDLTFFYIELTHYLKLKRHASPSQILDLDKTNHQRPVLTSEPLQA</sequence>
<dbReference type="PANTHER" id="PTHR33293">
    <property type="entry name" value="INSERTION ELEMENT IS1 1 PROTEIN INSB-RELATED"/>
    <property type="match status" value="1"/>
</dbReference>
<dbReference type="Proteomes" id="UP000092508">
    <property type="component" value="Unassembled WGS sequence"/>
</dbReference>
<organism evidence="1 2">
    <name type="scientific">Faucicola atlantae</name>
    <dbReference type="NCBI Taxonomy" id="34059"/>
    <lineage>
        <taxon>Bacteria</taxon>
        <taxon>Pseudomonadati</taxon>
        <taxon>Pseudomonadota</taxon>
        <taxon>Gammaproteobacteria</taxon>
        <taxon>Moraxellales</taxon>
        <taxon>Moraxellaceae</taxon>
        <taxon>Faucicola</taxon>
    </lineage>
</organism>
<comment type="caution">
    <text evidence="1">The sequence shown here is derived from an EMBL/GenBank/DDBJ whole genome shotgun (WGS) entry which is preliminary data.</text>
</comment>
<protein>
    <submittedName>
        <fullName evidence="1">Transposase</fullName>
    </submittedName>
</protein>
<dbReference type="Pfam" id="PF03400">
    <property type="entry name" value="DDE_Tnp_IS1"/>
    <property type="match status" value="1"/>
</dbReference>
<name>A0A1B8QCE7_9GAMM</name>
<dbReference type="GO" id="GO:0003677">
    <property type="term" value="F:DNA binding"/>
    <property type="evidence" value="ECO:0007669"/>
    <property type="project" value="InterPro"/>
</dbReference>
<evidence type="ECO:0000313" key="2">
    <source>
        <dbReference type="Proteomes" id="UP000092508"/>
    </source>
</evidence>
<dbReference type="EMBL" id="LZMZ01000016">
    <property type="protein sequence ID" value="OBX78463.1"/>
    <property type="molecule type" value="Genomic_DNA"/>
</dbReference>
<evidence type="ECO:0000313" key="1">
    <source>
        <dbReference type="EMBL" id="OBX78463.1"/>
    </source>
</evidence>
<dbReference type="GO" id="GO:0004803">
    <property type="term" value="F:transposase activity"/>
    <property type="evidence" value="ECO:0007669"/>
    <property type="project" value="InterPro"/>
</dbReference>
<gene>
    <name evidence="1" type="ORF">A9308_06170</name>
</gene>
<dbReference type="InterPro" id="IPR005063">
    <property type="entry name" value="Transposase_27"/>
</dbReference>